<organism>
    <name type="scientific">Physcomitrium patens</name>
    <name type="common">Spreading-leaved earth moss</name>
    <name type="synonym">Physcomitrella patens</name>
    <dbReference type="NCBI Taxonomy" id="3218"/>
    <lineage>
        <taxon>Eukaryota</taxon>
        <taxon>Viridiplantae</taxon>
        <taxon>Streptophyta</taxon>
        <taxon>Embryophyta</taxon>
        <taxon>Bryophyta</taxon>
        <taxon>Bryophytina</taxon>
        <taxon>Bryopsida</taxon>
        <taxon>Funariidae</taxon>
        <taxon>Funariales</taxon>
        <taxon>Funariaceae</taxon>
        <taxon>Physcomitrium</taxon>
    </lineage>
</organism>
<proteinExistence type="predicted"/>
<accession>A9U5U9</accession>
<dbReference type="AlphaFoldDB" id="A9U5U9"/>
<gene>
    <name evidence="1" type="ORF">PHYPADRAFT_102832</name>
</gene>
<protein>
    <submittedName>
        <fullName evidence="1">Predicted protein</fullName>
    </submittedName>
</protein>
<sequence length="281" mass="31777">MFVKEAQSATIASSLERAKVWKECHYDQNLILRAMMIPSQGGYQMTNWNDTSESYLGRNDYGTIPQGIVDSVPLQAVPPSSLHPYAPYSTYQEPIPMKELSNALVSRDPNDSLLLTLTKKMDELVVNLGKDKEKRHKPTNMCPNVWCSNCKGQDHLVTECPSPPQMTVQCIFCRGKHITINCWNLQKQQQLSNQIMTQPIQWDVNQQMQTSQPAEDKGPVQRDSPVQCVEVVNVVLTRGQQKDKNPIQDMDEPIAEEQVAPSTGLNEPISILRHLPILRLQ</sequence>
<name>A9U5U9_PHYPA</name>
<reference evidence="1" key="1">
    <citation type="journal article" date="2008" name="Science">
        <title>The Physcomitrella genome reveals evolutionary insights into the conquest of land by plants.</title>
        <authorList>
            <person name="Rensing S."/>
            <person name="Lang D."/>
            <person name="Zimmer A."/>
            <person name="Terry A."/>
            <person name="Salamov A."/>
            <person name="Shapiro H."/>
            <person name="Nishiyama T."/>
            <person name="Perroud P.-F."/>
            <person name="Lindquist E."/>
            <person name="Kamisugi Y."/>
            <person name="Tanahashi T."/>
            <person name="Sakakibara K."/>
            <person name="Fujita T."/>
            <person name="Oishi K."/>
            <person name="Shin-I T."/>
            <person name="Kuroki Y."/>
            <person name="Toyoda A."/>
            <person name="Suzuki Y."/>
            <person name="Hashimoto A."/>
            <person name="Yamaguchi K."/>
            <person name="Sugano A."/>
            <person name="Kohara Y."/>
            <person name="Fujiyama A."/>
            <person name="Anterola A."/>
            <person name="Aoki S."/>
            <person name="Ashton N."/>
            <person name="Barbazuk W.B."/>
            <person name="Barker E."/>
            <person name="Bennetzen J."/>
            <person name="Bezanilla M."/>
            <person name="Blankenship R."/>
            <person name="Cho S.H."/>
            <person name="Dutcher S."/>
            <person name="Estelle M."/>
            <person name="Fawcett J.A."/>
            <person name="Gundlach H."/>
            <person name="Hanada K."/>
            <person name="Heyl A."/>
            <person name="Hicks K.A."/>
            <person name="Hugh J."/>
            <person name="Lohr M."/>
            <person name="Mayer K."/>
            <person name="Melkozernov A."/>
            <person name="Murata T."/>
            <person name="Nelson D."/>
            <person name="Pils B."/>
            <person name="Prigge M."/>
            <person name="Reiss B."/>
            <person name="Renner T."/>
            <person name="Rombauts S."/>
            <person name="Rushton P."/>
            <person name="Sanderfoot A."/>
            <person name="Schween G."/>
            <person name="Shiu S.-H."/>
            <person name="Stueber K."/>
            <person name="Theodoulou F.L."/>
            <person name="Tu H."/>
            <person name="Van de Peer Y."/>
            <person name="Verrier P.J."/>
            <person name="Waters E."/>
            <person name="Wood A."/>
            <person name="Yang L."/>
            <person name="Cove D."/>
            <person name="Cuming A."/>
            <person name="Hasebe M."/>
            <person name="Lucas S."/>
            <person name="Mishler D.B."/>
            <person name="Reski R."/>
            <person name="Grigoriev I."/>
            <person name="Quatrano R.S."/>
            <person name="Boore J.L."/>
        </authorList>
    </citation>
    <scope>NUCLEOTIDE SEQUENCE [LARGE SCALE GENOMIC DNA]</scope>
</reference>
<evidence type="ECO:0000313" key="1">
    <source>
        <dbReference type="EMBL" id="EDQ48954.1"/>
    </source>
</evidence>
<dbReference type="Gene3D" id="4.10.60.10">
    <property type="entry name" value="Zinc finger, CCHC-type"/>
    <property type="match status" value="1"/>
</dbReference>
<dbReference type="EMBL" id="DS545642">
    <property type="protein sequence ID" value="EDQ48954.1"/>
    <property type="molecule type" value="Genomic_DNA"/>
</dbReference>